<dbReference type="SUPFAM" id="SSF111331">
    <property type="entry name" value="NAD kinase/diacylglycerol kinase-like"/>
    <property type="match status" value="1"/>
</dbReference>
<keyword evidence="3" id="KW-0418">Kinase</keyword>
<dbReference type="Gene3D" id="2.60.200.40">
    <property type="match status" value="1"/>
</dbReference>
<organism evidence="6 7">
    <name type="scientific">Neptunitalea lumnitzerae</name>
    <dbReference type="NCBI Taxonomy" id="2965509"/>
    <lineage>
        <taxon>Bacteria</taxon>
        <taxon>Pseudomonadati</taxon>
        <taxon>Bacteroidota</taxon>
        <taxon>Flavobacteriia</taxon>
        <taxon>Flavobacteriales</taxon>
        <taxon>Flavobacteriaceae</taxon>
        <taxon>Neptunitalea</taxon>
    </lineage>
</organism>
<dbReference type="PANTHER" id="PTHR12358">
    <property type="entry name" value="SPHINGOSINE KINASE"/>
    <property type="match status" value="1"/>
</dbReference>
<reference evidence="6" key="1">
    <citation type="submission" date="2022-07" db="EMBL/GenBank/DDBJ databases">
        <title>Taxonomy of Novel Oxalotrophic and Methylotrophic Bacteria.</title>
        <authorList>
            <person name="Sahin N."/>
            <person name="Tani A."/>
        </authorList>
    </citation>
    <scope>NUCLEOTIDE SEQUENCE</scope>
    <source>
        <strain evidence="6">Y10</strain>
    </source>
</reference>
<keyword evidence="2" id="KW-0547">Nucleotide-binding</keyword>
<dbReference type="NCBIfam" id="TIGR00147">
    <property type="entry name" value="YegS/Rv2252/BmrU family lipid kinase"/>
    <property type="match status" value="1"/>
</dbReference>
<dbReference type="InterPro" id="IPR017438">
    <property type="entry name" value="ATP-NAD_kinase_N"/>
</dbReference>
<dbReference type="InterPro" id="IPR001206">
    <property type="entry name" value="Diacylglycerol_kinase_cat_dom"/>
</dbReference>
<dbReference type="InterPro" id="IPR045540">
    <property type="entry name" value="YegS/DAGK_C"/>
</dbReference>
<feature type="domain" description="DAGKc" evidence="5">
    <location>
        <begin position="1"/>
        <end position="127"/>
    </location>
</feature>
<dbReference type="EMBL" id="BRVO01000002">
    <property type="protein sequence ID" value="GLB49688.1"/>
    <property type="molecule type" value="Genomic_DNA"/>
</dbReference>
<dbReference type="RefSeq" id="WP_281765314.1">
    <property type="nucleotide sequence ID" value="NZ_BRVO01000002.1"/>
</dbReference>
<dbReference type="PANTHER" id="PTHR12358:SF54">
    <property type="entry name" value="SPHINGOSINE KINASE RELATED PROTEIN"/>
    <property type="match status" value="1"/>
</dbReference>
<dbReference type="InterPro" id="IPR016064">
    <property type="entry name" value="NAD/diacylglycerol_kinase_sf"/>
</dbReference>
<keyword evidence="4" id="KW-0067">ATP-binding</keyword>
<dbReference type="Pfam" id="PF00781">
    <property type="entry name" value="DAGK_cat"/>
    <property type="match status" value="1"/>
</dbReference>
<evidence type="ECO:0000256" key="3">
    <source>
        <dbReference type="ARBA" id="ARBA00022777"/>
    </source>
</evidence>
<dbReference type="SMART" id="SM00046">
    <property type="entry name" value="DAGKc"/>
    <property type="match status" value="1"/>
</dbReference>
<dbReference type="Proteomes" id="UP001143543">
    <property type="component" value="Unassembled WGS sequence"/>
</dbReference>
<evidence type="ECO:0000256" key="4">
    <source>
        <dbReference type="ARBA" id="ARBA00022840"/>
    </source>
</evidence>
<protein>
    <recommendedName>
        <fullName evidence="5">DAGKc domain-containing protein</fullName>
    </recommendedName>
</protein>
<keyword evidence="7" id="KW-1185">Reference proteome</keyword>
<evidence type="ECO:0000259" key="5">
    <source>
        <dbReference type="PROSITE" id="PS50146"/>
    </source>
</evidence>
<gene>
    <name evidence="6" type="ORF">Y10_20560</name>
</gene>
<comment type="caution">
    <text evidence="6">The sequence shown here is derived from an EMBL/GenBank/DDBJ whole genome shotgun (WGS) entry which is preliminary data.</text>
</comment>
<accession>A0ABQ5MJU7</accession>
<dbReference type="InterPro" id="IPR050187">
    <property type="entry name" value="Lipid_Phosphate_FormReg"/>
</dbReference>
<sequence length="287" mass="31545">MKFFLIVNPISGDKDKTGLIANVRERLENEDSIETFETTGVNDLEQIKQKLTNKSFDRVLVAGGDGTVKLVAEAMEDCSLPIGILPAGSANGLASDLGISEKENEFIPIALYGITRTIDAVCVDGKLSLHMSDMGLNAQLIEEYEKSSIRGKVGYAINSVSTLFKNEAPYEFTIKLDDKEIKEQGIMLSFANSKKFGTGAVVNPQGKIDDGIFEVLVFKKLDIVELIKTLNNPKELSEDFVEIYPTKRVAVTTNNPVPFQVDGEFCDEVTQVTAYILPNRLEIAVPE</sequence>
<dbReference type="Pfam" id="PF19279">
    <property type="entry name" value="YegS_C"/>
    <property type="match status" value="1"/>
</dbReference>
<evidence type="ECO:0000256" key="1">
    <source>
        <dbReference type="ARBA" id="ARBA00022679"/>
    </source>
</evidence>
<proteinExistence type="predicted"/>
<dbReference type="PROSITE" id="PS50146">
    <property type="entry name" value="DAGK"/>
    <property type="match status" value="1"/>
</dbReference>
<evidence type="ECO:0000256" key="2">
    <source>
        <dbReference type="ARBA" id="ARBA00022741"/>
    </source>
</evidence>
<name>A0ABQ5MJU7_9FLAO</name>
<dbReference type="InterPro" id="IPR005218">
    <property type="entry name" value="Diacylglycerol/lipid_kinase"/>
</dbReference>
<evidence type="ECO:0000313" key="7">
    <source>
        <dbReference type="Proteomes" id="UP001143543"/>
    </source>
</evidence>
<dbReference type="Gene3D" id="3.40.50.10330">
    <property type="entry name" value="Probable inorganic polyphosphate/atp-NAD kinase, domain 1"/>
    <property type="match status" value="1"/>
</dbReference>
<evidence type="ECO:0000313" key="6">
    <source>
        <dbReference type="EMBL" id="GLB49688.1"/>
    </source>
</evidence>
<keyword evidence="1" id="KW-0808">Transferase</keyword>